<gene>
    <name evidence="1" type="ORF">SAMN06295960_3296</name>
</gene>
<proteinExistence type="predicted"/>
<dbReference type="EMBL" id="FXAZ01000004">
    <property type="protein sequence ID" value="SMG51755.1"/>
    <property type="molecule type" value="Genomic_DNA"/>
</dbReference>
<protein>
    <recommendedName>
        <fullName evidence="3">Lipoprotein</fullName>
    </recommendedName>
</protein>
<dbReference type="OrthoDB" id="2612080at2"/>
<keyword evidence="2" id="KW-1185">Reference proteome</keyword>
<sequence>MLLKKKSTIISLVLALMLGACCFYYFAIYHSVSDVYVSSDYVGYSTGNRLFNSAELIVIGTPAKDFGDREVHLTELPKGFVADIVTFTEINVEKVLKGPEEDAVNLTVIEPIGVYQTFKGKKRIAYEGYTEMKKGSKYLIFLKKNSYGQYSVINMQAGKFNLDGTDSDDSKGSPSKQRMFTELTTNFAKELKGAVQ</sequence>
<dbReference type="AlphaFoldDB" id="A0A1X7LDA8"/>
<organism evidence="1 2">
    <name type="scientific">Paenibacillus aquistagni</name>
    <dbReference type="NCBI Taxonomy" id="1852522"/>
    <lineage>
        <taxon>Bacteria</taxon>
        <taxon>Bacillati</taxon>
        <taxon>Bacillota</taxon>
        <taxon>Bacilli</taxon>
        <taxon>Bacillales</taxon>
        <taxon>Paenibacillaceae</taxon>
        <taxon>Paenibacillus</taxon>
    </lineage>
</organism>
<evidence type="ECO:0000313" key="1">
    <source>
        <dbReference type="EMBL" id="SMG51755.1"/>
    </source>
</evidence>
<dbReference type="RefSeq" id="WP_085495863.1">
    <property type="nucleotide sequence ID" value="NZ_FXAZ01000004.1"/>
</dbReference>
<dbReference type="Proteomes" id="UP000193834">
    <property type="component" value="Unassembled WGS sequence"/>
</dbReference>
<accession>A0A1X7LDA8</accession>
<evidence type="ECO:0008006" key="3">
    <source>
        <dbReference type="Google" id="ProtNLM"/>
    </source>
</evidence>
<evidence type="ECO:0000313" key="2">
    <source>
        <dbReference type="Proteomes" id="UP000193834"/>
    </source>
</evidence>
<dbReference type="PROSITE" id="PS51257">
    <property type="entry name" value="PROKAR_LIPOPROTEIN"/>
    <property type="match status" value="1"/>
</dbReference>
<reference evidence="1 2" key="1">
    <citation type="submission" date="2017-04" db="EMBL/GenBank/DDBJ databases">
        <authorList>
            <person name="Afonso C.L."/>
            <person name="Miller P.J."/>
            <person name="Scott M.A."/>
            <person name="Spackman E."/>
            <person name="Goraichik I."/>
            <person name="Dimitrov K.M."/>
            <person name="Suarez D.L."/>
            <person name="Swayne D.E."/>
        </authorList>
    </citation>
    <scope>NUCLEOTIDE SEQUENCE [LARGE SCALE GENOMIC DNA]</scope>
    <source>
        <strain evidence="1 2">11</strain>
    </source>
</reference>
<name>A0A1X7LDA8_9BACL</name>